<dbReference type="PIRSF" id="PIRSF003107">
    <property type="entry name" value="PhoU"/>
    <property type="match status" value="1"/>
</dbReference>
<dbReference type="EMBL" id="JBCITK010000001">
    <property type="protein sequence ID" value="MEN0644242.1"/>
    <property type="molecule type" value="Genomic_DNA"/>
</dbReference>
<dbReference type="Pfam" id="PF01895">
    <property type="entry name" value="PhoU"/>
    <property type="match status" value="2"/>
</dbReference>
<comment type="function">
    <text evidence="1">Plays a role in the regulation of phosphate uptake.</text>
</comment>
<protein>
    <recommendedName>
        <fullName evidence="1">Phosphate-specific transport system accessory protein PhoU</fullName>
    </recommendedName>
</protein>
<dbReference type="InterPro" id="IPR038078">
    <property type="entry name" value="PhoU-like_sf"/>
</dbReference>
<dbReference type="Proteomes" id="UP001418796">
    <property type="component" value="Unassembled WGS sequence"/>
</dbReference>
<dbReference type="Gene3D" id="1.20.58.220">
    <property type="entry name" value="Phosphate transport system protein phou homolog 2, domain 2"/>
    <property type="match status" value="1"/>
</dbReference>
<evidence type="ECO:0000259" key="2">
    <source>
        <dbReference type="Pfam" id="PF01895"/>
    </source>
</evidence>
<evidence type="ECO:0000313" key="4">
    <source>
        <dbReference type="Proteomes" id="UP001418796"/>
    </source>
</evidence>
<dbReference type="InterPro" id="IPR026022">
    <property type="entry name" value="PhoU_dom"/>
</dbReference>
<dbReference type="RefSeq" id="WP_343130981.1">
    <property type="nucleotide sequence ID" value="NZ_JBCITK010000001.1"/>
</dbReference>
<proteinExistence type="inferred from homology"/>
<sequence length="216" mass="24790">MLRSSFHQHLENVKDQISHLGKEVLTQFDQAIHAFEHSDLDVIKKVISYDEQINKYELEINNEVFQLIARQQPVATDLRSLIVAMKIAGDLERVGDLTVDMAKVSKRIDAESYLEKKHELLTMALDARKMLEESLVSFQTKNLIVAQKMAAFDDKVDAQFGQFIKGLFQNETSEHGAEQLTQLAFIARYIERIADYATNVAEWVIYESNGEHFDLN</sequence>
<keyword evidence="1" id="KW-0963">Cytoplasm</keyword>
<evidence type="ECO:0000256" key="1">
    <source>
        <dbReference type="PIRNR" id="PIRNR003107"/>
    </source>
</evidence>
<gene>
    <name evidence="3" type="primary">phoU</name>
    <name evidence="3" type="ORF">MKY91_13905</name>
</gene>
<comment type="similarity">
    <text evidence="1">Belongs to the PhoU family.</text>
</comment>
<name>A0ABU9VK26_9BACI</name>
<keyword evidence="1" id="KW-0592">Phosphate transport</keyword>
<dbReference type="NCBIfam" id="TIGR02135">
    <property type="entry name" value="phoU_full"/>
    <property type="match status" value="1"/>
</dbReference>
<feature type="domain" description="PhoU" evidence="2">
    <location>
        <begin position="17"/>
        <end position="103"/>
    </location>
</feature>
<reference evidence="3 4" key="1">
    <citation type="submission" date="2024-03" db="EMBL/GenBank/DDBJ databases">
        <title>Bacilli Hybrid Assemblies.</title>
        <authorList>
            <person name="Kovac J."/>
        </authorList>
    </citation>
    <scope>NUCLEOTIDE SEQUENCE [LARGE SCALE GENOMIC DNA]</scope>
    <source>
        <strain evidence="3 4">FSL R7-0666</strain>
    </source>
</reference>
<accession>A0ABU9VK26</accession>
<dbReference type="InterPro" id="IPR028366">
    <property type="entry name" value="PhoU"/>
</dbReference>
<keyword evidence="4" id="KW-1185">Reference proteome</keyword>
<evidence type="ECO:0000313" key="3">
    <source>
        <dbReference type="EMBL" id="MEN0644242.1"/>
    </source>
</evidence>
<dbReference type="PANTHER" id="PTHR42930">
    <property type="entry name" value="PHOSPHATE-SPECIFIC TRANSPORT SYSTEM ACCESSORY PROTEIN PHOU"/>
    <property type="match status" value="1"/>
</dbReference>
<comment type="subunit">
    <text evidence="1">Homodimer.</text>
</comment>
<organism evidence="3 4">
    <name type="scientific">Alkalicoccobacillus gibsonii</name>
    <dbReference type="NCBI Taxonomy" id="79881"/>
    <lineage>
        <taxon>Bacteria</taxon>
        <taxon>Bacillati</taxon>
        <taxon>Bacillota</taxon>
        <taxon>Bacilli</taxon>
        <taxon>Bacillales</taxon>
        <taxon>Bacillaceae</taxon>
        <taxon>Alkalicoccobacillus</taxon>
    </lineage>
</organism>
<feature type="domain" description="PhoU" evidence="2">
    <location>
        <begin position="121"/>
        <end position="204"/>
    </location>
</feature>
<comment type="caution">
    <text evidence="3">The sequence shown here is derived from an EMBL/GenBank/DDBJ whole genome shotgun (WGS) entry which is preliminary data.</text>
</comment>
<dbReference type="PANTHER" id="PTHR42930:SF3">
    <property type="entry name" value="PHOSPHATE-SPECIFIC TRANSPORT SYSTEM ACCESSORY PROTEIN PHOU"/>
    <property type="match status" value="1"/>
</dbReference>
<dbReference type="SUPFAM" id="SSF109755">
    <property type="entry name" value="PhoU-like"/>
    <property type="match status" value="1"/>
</dbReference>
<keyword evidence="1" id="KW-0813">Transport</keyword>
<comment type="subcellular location">
    <subcellularLocation>
        <location evidence="1">Cytoplasm</location>
    </subcellularLocation>
</comment>